<dbReference type="OrthoDB" id="2266637at2759"/>
<gene>
    <name evidence="2" type="ORF">BCR33DRAFT_641968</name>
</gene>
<dbReference type="Proteomes" id="UP000193642">
    <property type="component" value="Unassembled WGS sequence"/>
</dbReference>
<feature type="domain" description="Tc1-like transposase DDE" evidence="1">
    <location>
        <begin position="2"/>
        <end position="29"/>
    </location>
</feature>
<sequence>LNFLPPYSPDFNPIEQCFSWIKGWLRKHIDWVHRQEDGVVAIDAACMSIDKKVAAGAFKHCGY</sequence>
<dbReference type="STRING" id="329046.A0A1Y2CZZ6"/>
<dbReference type="AlphaFoldDB" id="A0A1Y2CZZ6"/>
<name>A0A1Y2CZZ6_9FUNG</name>
<evidence type="ECO:0000259" key="1">
    <source>
        <dbReference type="Pfam" id="PF13358"/>
    </source>
</evidence>
<feature type="non-terminal residue" evidence="2">
    <location>
        <position position="1"/>
    </location>
</feature>
<organism evidence="2 3">
    <name type="scientific">Rhizoclosmatium globosum</name>
    <dbReference type="NCBI Taxonomy" id="329046"/>
    <lineage>
        <taxon>Eukaryota</taxon>
        <taxon>Fungi</taxon>
        <taxon>Fungi incertae sedis</taxon>
        <taxon>Chytridiomycota</taxon>
        <taxon>Chytridiomycota incertae sedis</taxon>
        <taxon>Chytridiomycetes</taxon>
        <taxon>Chytridiales</taxon>
        <taxon>Chytriomycetaceae</taxon>
        <taxon>Rhizoclosmatium</taxon>
    </lineage>
</organism>
<feature type="non-terminal residue" evidence="2">
    <location>
        <position position="63"/>
    </location>
</feature>
<dbReference type="InterPro" id="IPR038717">
    <property type="entry name" value="Tc1-like_DDE_dom"/>
</dbReference>
<reference evidence="2 3" key="1">
    <citation type="submission" date="2016-07" db="EMBL/GenBank/DDBJ databases">
        <title>Pervasive Adenine N6-methylation of Active Genes in Fungi.</title>
        <authorList>
            <consortium name="DOE Joint Genome Institute"/>
            <person name="Mondo S.J."/>
            <person name="Dannebaum R.O."/>
            <person name="Kuo R.C."/>
            <person name="Labutti K."/>
            <person name="Haridas S."/>
            <person name="Kuo A."/>
            <person name="Salamov A."/>
            <person name="Ahrendt S.R."/>
            <person name="Lipzen A."/>
            <person name="Sullivan W."/>
            <person name="Andreopoulos W.B."/>
            <person name="Clum A."/>
            <person name="Lindquist E."/>
            <person name="Daum C."/>
            <person name="Ramamoorthy G.K."/>
            <person name="Gryganskyi A."/>
            <person name="Culley D."/>
            <person name="Magnuson J.K."/>
            <person name="James T.Y."/>
            <person name="O'Malley M.A."/>
            <person name="Stajich J.E."/>
            <person name="Spatafora J.W."/>
            <person name="Visel A."/>
            <person name="Grigoriev I.V."/>
        </authorList>
    </citation>
    <scope>NUCLEOTIDE SEQUENCE [LARGE SCALE GENOMIC DNA]</scope>
    <source>
        <strain evidence="2 3">JEL800</strain>
    </source>
</reference>
<dbReference type="Pfam" id="PF13358">
    <property type="entry name" value="DDE_3"/>
    <property type="match status" value="1"/>
</dbReference>
<dbReference type="GO" id="GO:0003676">
    <property type="term" value="F:nucleic acid binding"/>
    <property type="evidence" value="ECO:0007669"/>
    <property type="project" value="InterPro"/>
</dbReference>
<proteinExistence type="predicted"/>
<accession>A0A1Y2CZZ6</accession>
<evidence type="ECO:0000313" key="2">
    <source>
        <dbReference type="EMBL" id="ORY52603.1"/>
    </source>
</evidence>
<comment type="caution">
    <text evidence="2">The sequence shown here is derived from an EMBL/GenBank/DDBJ whole genome shotgun (WGS) entry which is preliminary data.</text>
</comment>
<dbReference type="EMBL" id="MCGO01000003">
    <property type="protein sequence ID" value="ORY52603.1"/>
    <property type="molecule type" value="Genomic_DNA"/>
</dbReference>
<dbReference type="Gene3D" id="3.30.420.10">
    <property type="entry name" value="Ribonuclease H-like superfamily/Ribonuclease H"/>
    <property type="match status" value="1"/>
</dbReference>
<keyword evidence="3" id="KW-1185">Reference proteome</keyword>
<protein>
    <recommendedName>
        <fullName evidence="1">Tc1-like transposase DDE domain-containing protein</fullName>
    </recommendedName>
</protein>
<evidence type="ECO:0000313" key="3">
    <source>
        <dbReference type="Proteomes" id="UP000193642"/>
    </source>
</evidence>
<dbReference type="InterPro" id="IPR036397">
    <property type="entry name" value="RNaseH_sf"/>
</dbReference>